<dbReference type="Pfam" id="PF01035">
    <property type="entry name" value="DNA_binding_1"/>
    <property type="match status" value="1"/>
</dbReference>
<dbReference type="GO" id="GO:0005737">
    <property type="term" value="C:cytoplasm"/>
    <property type="evidence" value="ECO:0007669"/>
    <property type="project" value="UniProtKB-SubCell"/>
</dbReference>
<dbReference type="GO" id="GO:0006307">
    <property type="term" value="P:DNA alkylation repair"/>
    <property type="evidence" value="ECO:0007669"/>
    <property type="project" value="UniProtKB-UniRule"/>
</dbReference>
<evidence type="ECO:0000256" key="5">
    <source>
        <dbReference type="ARBA" id="ARBA00022679"/>
    </source>
</evidence>
<name>A0A212PXU3_RHOAC</name>
<evidence type="ECO:0000256" key="6">
    <source>
        <dbReference type="ARBA" id="ARBA00022763"/>
    </source>
</evidence>
<comment type="function">
    <text evidence="9">Involved in the cellular defense against the biological effects of O6-methylguanine (O6-MeG) and O4-methylthymine (O4-MeT) in DNA. Repairs the methylated nucleobase in DNA by stoichiometrically transferring the methyl group to a cysteine residue in the enzyme. This is a suicide reaction: the enzyme is irreversibly inactivated.</text>
</comment>
<keyword evidence="4 9" id="KW-0489">Methyltransferase</keyword>
<keyword evidence="7 9" id="KW-0234">DNA repair</keyword>
<dbReference type="AlphaFoldDB" id="A0A212PXU3"/>
<dbReference type="InterPro" id="IPR036388">
    <property type="entry name" value="WH-like_DNA-bd_sf"/>
</dbReference>
<dbReference type="NCBIfam" id="TIGR00589">
    <property type="entry name" value="ogt"/>
    <property type="match status" value="1"/>
</dbReference>
<dbReference type="PANTHER" id="PTHR10815">
    <property type="entry name" value="METHYLATED-DNA--PROTEIN-CYSTEINE METHYLTRANSFERASE"/>
    <property type="match status" value="1"/>
</dbReference>
<evidence type="ECO:0000313" key="12">
    <source>
        <dbReference type="Proteomes" id="UP000198418"/>
    </source>
</evidence>
<keyword evidence="12" id="KW-1185">Reference proteome</keyword>
<dbReference type="Gene3D" id="1.10.10.10">
    <property type="entry name" value="Winged helix-like DNA-binding domain superfamily/Winged helix DNA-binding domain"/>
    <property type="match status" value="1"/>
</dbReference>
<dbReference type="InterPro" id="IPR014048">
    <property type="entry name" value="MethylDNA_cys_MeTrfase_DNA-bd"/>
</dbReference>
<dbReference type="EC" id="2.1.1.63" evidence="9"/>
<evidence type="ECO:0000256" key="9">
    <source>
        <dbReference type="HAMAP-Rule" id="MF_00772"/>
    </source>
</evidence>
<dbReference type="Proteomes" id="UP000198418">
    <property type="component" value="Unassembled WGS sequence"/>
</dbReference>
<dbReference type="PANTHER" id="PTHR10815:SF5">
    <property type="entry name" value="METHYLATED-DNA--PROTEIN-CYSTEINE METHYLTRANSFERASE"/>
    <property type="match status" value="1"/>
</dbReference>
<evidence type="ECO:0000256" key="8">
    <source>
        <dbReference type="ARBA" id="ARBA00049348"/>
    </source>
</evidence>
<dbReference type="InterPro" id="IPR001497">
    <property type="entry name" value="MethylDNA_cys_MeTrfase_AS"/>
</dbReference>
<proteinExistence type="inferred from homology"/>
<sequence length="172" mass="18364">MIETRLFLETLPTPTGLLRIVTDERETIRLLDWGAADDPADLRRRLPLGVGRLRLEARRAPSPARGAVDAYFNGDAAALDALAVETGGSVFQRQVWAALRTIPAGATVSYGEIARRIGAAGAARAVGLANNRNPIVLVIPCHRVIGADGALVGYGGGLERKLWLLRHEGALL</sequence>
<evidence type="ECO:0000256" key="2">
    <source>
        <dbReference type="ARBA" id="ARBA00008711"/>
    </source>
</evidence>
<evidence type="ECO:0000256" key="1">
    <source>
        <dbReference type="ARBA" id="ARBA00001286"/>
    </source>
</evidence>
<evidence type="ECO:0000256" key="4">
    <source>
        <dbReference type="ARBA" id="ARBA00022603"/>
    </source>
</evidence>
<keyword evidence="6 9" id="KW-0227">DNA damage</keyword>
<dbReference type="OrthoDB" id="9802228at2"/>
<keyword evidence="5 9" id="KW-0808">Transferase</keyword>
<feature type="active site" description="Nucleophile; methyl group acceptor" evidence="9">
    <location>
        <position position="141"/>
    </location>
</feature>
<evidence type="ECO:0000256" key="3">
    <source>
        <dbReference type="ARBA" id="ARBA00022490"/>
    </source>
</evidence>
<dbReference type="SUPFAM" id="SSF46767">
    <property type="entry name" value="Methylated DNA-protein cysteine methyltransferase, C-terminal domain"/>
    <property type="match status" value="1"/>
</dbReference>
<evidence type="ECO:0000259" key="10">
    <source>
        <dbReference type="Pfam" id="PF01035"/>
    </source>
</evidence>
<dbReference type="CDD" id="cd06445">
    <property type="entry name" value="ATase"/>
    <property type="match status" value="1"/>
</dbReference>
<reference evidence="12" key="1">
    <citation type="submission" date="2017-06" db="EMBL/GenBank/DDBJ databases">
        <authorList>
            <person name="Varghese N."/>
            <person name="Submissions S."/>
        </authorList>
    </citation>
    <scope>NUCLEOTIDE SEQUENCE [LARGE SCALE GENOMIC DNA]</scope>
    <source>
        <strain evidence="12">DSM 137</strain>
    </source>
</reference>
<dbReference type="GO" id="GO:0032259">
    <property type="term" value="P:methylation"/>
    <property type="evidence" value="ECO:0007669"/>
    <property type="project" value="UniProtKB-KW"/>
</dbReference>
<dbReference type="GO" id="GO:0003908">
    <property type="term" value="F:methylated-DNA-[protein]-cysteine S-methyltransferase activity"/>
    <property type="evidence" value="ECO:0007669"/>
    <property type="project" value="UniProtKB-UniRule"/>
</dbReference>
<dbReference type="PROSITE" id="PS00374">
    <property type="entry name" value="MGMT"/>
    <property type="match status" value="1"/>
</dbReference>
<evidence type="ECO:0000313" key="11">
    <source>
        <dbReference type="EMBL" id="SNB51815.1"/>
    </source>
</evidence>
<dbReference type="InterPro" id="IPR023546">
    <property type="entry name" value="MGMT"/>
</dbReference>
<gene>
    <name evidence="11" type="ORF">SAMN06265338_101134</name>
</gene>
<feature type="domain" description="Methylated-DNA-[protein]-cysteine S-methyltransferase DNA binding" evidence="10">
    <location>
        <begin position="91"/>
        <end position="170"/>
    </location>
</feature>
<organism evidence="11 12">
    <name type="scientific">Rhodoblastus acidophilus</name>
    <name type="common">Rhodopseudomonas acidophila</name>
    <dbReference type="NCBI Taxonomy" id="1074"/>
    <lineage>
        <taxon>Bacteria</taxon>
        <taxon>Pseudomonadati</taxon>
        <taxon>Pseudomonadota</taxon>
        <taxon>Alphaproteobacteria</taxon>
        <taxon>Hyphomicrobiales</taxon>
        <taxon>Rhodoblastaceae</taxon>
        <taxon>Rhodoblastus</taxon>
    </lineage>
</organism>
<dbReference type="EMBL" id="FYDG01000001">
    <property type="protein sequence ID" value="SNB51815.1"/>
    <property type="molecule type" value="Genomic_DNA"/>
</dbReference>
<dbReference type="RefSeq" id="WP_088518646.1">
    <property type="nucleotide sequence ID" value="NZ_FYDG01000001.1"/>
</dbReference>
<evidence type="ECO:0000256" key="7">
    <source>
        <dbReference type="ARBA" id="ARBA00023204"/>
    </source>
</evidence>
<comment type="catalytic activity">
    <reaction evidence="1 9">
        <text>a 4-O-methyl-thymidine in DNA + L-cysteinyl-[protein] = a thymidine in DNA + S-methyl-L-cysteinyl-[protein]</text>
        <dbReference type="Rhea" id="RHEA:53428"/>
        <dbReference type="Rhea" id="RHEA-COMP:10131"/>
        <dbReference type="Rhea" id="RHEA-COMP:10132"/>
        <dbReference type="Rhea" id="RHEA-COMP:13555"/>
        <dbReference type="Rhea" id="RHEA-COMP:13556"/>
        <dbReference type="ChEBI" id="CHEBI:29950"/>
        <dbReference type="ChEBI" id="CHEBI:82612"/>
        <dbReference type="ChEBI" id="CHEBI:137386"/>
        <dbReference type="ChEBI" id="CHEBI:137387"/>
        <dbReference type="EC" id="2.1.1.63"/>
    </reaction>
</comment>
<protein>
    <recommendedName>
        <fullName evidence="9">Methylated-DNA--protein-cysteine methyltransferase</fullName>
        <ecNumber evidence="9">2.1.1.63</ecNumber>
    </recommendedName>
    <alternativeName>
        <fullName evidence="9">6-O-methylguanine-DNA methyltransferase</fullName>
        <shortName evidence="9">MGMT</shortName>
    </alternativeName>
    <alternativeName>
        <fullName evidence="9">O-6-methylguanine-DNA-alkyltransferase</fullName>
    </alternativeName>
</protein>
<comment type="miscellaneous">
    <text evidence="9">This enzyme catalyzes only one turnover and therefore is not strictly catalytic. According to one definition, an enzyme is a biocatalyst that acts repeatedly and over many reaction cycles.</text>
</comment>
<keyword evidence="3 9" id="KW-0963">Cytoplasm</keyword>
<accession>A0A212PXU3</accession>
<comment type="catalytic activity">
    <reaction evidence="8 9">
        <text>a 6-O-methyl-2'-deoxyguanosine in DNA + L-cysteinyl-[protein] = S-methyl-L-cysteinyl-[protein] + a 2'-deoxyguanosine in DNA</text>
        <dbReference type="Rhea" id="RHEA:24000"/>
        <dbReference type="Rhea" id="RHEA-COMP:10131"/>
        <dbReference type="Rhea" id="RHEA-COMP:10132"/>
        <dbReference type="Rhea" id="RHEA-COMP:11367"/>
        <dbReference type="Rhea" id="RHEA-COMP:11368"/>
        <dbReference type="ChEBI" id="CHEBI:29950"/>
        <dbReference type="ChEBI" id="CHEBI:82612"/>
        <dbReference type="ChEBI" id="CHEBI:85445"/>
        <dbReference type="ChEBI" id="CHEBI:85448"/>
        <dbReference type="EC" id="2.1.1.63"/>
    </reaction>
</comment>
<comment type="subcellular location">
    <subcellularLocation>
        <location evidence="9">Cytoplasm</location>
    </subcellularLocation>
</comment>
<dbReference type="FunFam" id="1.10.10.10:FF:000214">
    <property type="entry name" value="Methylated-DNA--protein-cysteine methyltransferase"/>
    <property type="match status" value="1"/>
</dbReference>
<dbReference type="InterPro" id="IPR036217">
    <property type="entry name" value="MethylDNA_cys_MeTrfase_DNAb"/>
</dbReference>
<comment type="similarity">
    <text evidence="2 9">Belongs to the MGMT family.</text>
</comment>
<dbReference type="HAMAP" id="MF_00772">
    <property type="entry name" value="OGT"/>
    <property type="match status" value="1"/>
</dbReference>